<accession>B8GQX5</accession>
<evidence type="ECO:0000256" key="5">
    <source>
        <dbReference type="ARBA" id="ARBA00029758"/>
    </source>
</evidence>
<dbReference type="SUPFAM" id="SSF51182">
    <property type="entry name" value="RmlC-like cupins"/>
    <property type="match status" value="1"/>
</dbReference>
<keyword evidence="9" id="KW-1185">Reference proteome</keyword>
<dbReference type="eggNOG" id="COG1898">
    <property type="taxonomic scope" value="Bacteria"/>
</dbReference>
<dbReference type="InterPro" id="IPR000888">
    <property type="entry name" value="RmlC-like"/>
</dbReference>
<dbReference type="GO" id="GO:0005829">
    <property type="term" value="C:cytosol"/>
    <property type="evidence" value="ECO:0007669"/>
    <property type="project" value="TreeGrafter"/>
</dbReference>
<name>B8GQX5_THISH</name>
<dbReference type="Pfam" id="PF00908">
    <property type="entry name" value="dTDP_sugar_isom"/>
    <property type="match status" value="1"/>
</dbReference>
<dbReference type="EC" id="5.1.3.13" evidence="3"/>
<evidence type="ECO:0000256" key="1">
    <source>
        <dbReference type="ARBA" id="ARBA00001298"/>
    </source>
</evidence>
<proteinExistence type="predicted"/>
<dbReference type="InterPro" id="IPR014710">
    <property type="entry name" value="RmlC-like_jellyroll"/>
</dbReference>
<dbReference type="EMBL" id="CP001339">
    <property type="protein sequence ID" value="ACL72395.1"/>
    <property type="molecule type" value="Genomic_DNA"/>
</dbReference>
<protein>
    <recommendedName>
        <fullName evidence="4">dTDP-4-dehydrorhamnose 3,5-epimerase</fullName>
        <ecNumber evidence="3">5.1.3.13</ecNumber>
    </recommendedName>
    <alternativeName>
        <fullName evidence="6">Thymidine diphospho-4-keto-rhamnose 3,5-epimerase</fullName>
    </alternativeName>
    <alternativeName>
        <fullName evidence="5">dTDP-4-keto-6-deoxyglucose 3,5-epimerase</fullName>
    </alternativeName>
    <alternativeName>
        <fullName evidence="7">dTDP-6-deoxy-D-xylo-4-hexulose 3,5-epimerase</fullName>
    </alternativeName>
</protein>
<evidence type="ECO:0000256" key="3">
    <source>
        <dbReference type="ARBA" id="ARBA00012098"/>
    </source>
</evidence>
<evidence type="ECO:0000313" key="8">
    <source>
        <dbReference type="EMBL" id="ACL72395.1"/>
    </source>
</evidence>
<dbReference type="KEGG" id="tgr:Tgr7_1309"/>
<evidence type="ECO:0000256" key="2">
    <source>
        <dbReference type="ARBA" id="ARBA00001997"/>
    </source>
</evidence>
<dbReference type="PANTHER" id="PTHR21047">
    <property type="entry name" value="DTDP-6-DEOXY-D-GLUCOSE-3,5 EPIMERASE"/>
    <property type="match status" value="1"/>
</dbReference>
<evidence type="ECO:0000256" key="7">
    <source>
        <dbReference type="ARBA" id="ARBA00033311"/>
    </source>
</evidence>
<dbReference type="InterPro" id="IPR011051">
    <property type="entry name" value="RmlC_Cupin_sf"/>
</dbReference>
<dbReference type="Proteomes" id="UP000002383">
    <property type="component" value="Chromosome"/>
</dbReference>
<comment type="catalytic activity">
    <reaction evidence="1">
        <text>dTDP-4-dehydro-6-deoxy-alpha-D-glucose = dTDP-4-dehydro-beta-L-rhamnose</text>
        <dbReference type="Rhea" id="RHEA:16969"/>
        <dbReference type="ChEBI" id="CHEBI:57649"/>
        <dbReference type="ChEBI" id="CHEBI:62830"/>
        <dbReference type="EC" id="5.1.3.13"/>
    </reaction>
</comment>
<dbReference type="AlphaFoldDB" id="B8GQX5"/>
<evidence type="ECO:0000256" key="4">
    <source>
        <dbReference type="ARBA" id="ARBA00019595"/>
    </source>
</evidence>
<dbReference type="PANTHER" id="PTHR21047:SF2">
    <property type="entry name" value="THYMIDINE DIPHOSPHO-4-KETO-RHAMNOSE 3,5-EPIMERASE"/>
    <property type="match status" value="1"/>
</dbReference>
<dbReference type="Gene3D" id="2.60.120.10">
    <property type="entry name" value="Jelly Rolls"/>
    <property type="match status" value="1"/>
</dbReference>
<evidence type="ECO:0000256" key="6">
    <source>
        <dbReference type="ARBA" id="ARBA00031424"/>
    </source>
</evidence>
<reference evidence="8 9" key="1">
    <citation type="journal article" date="2011" name="Stand. Genomic Sci.">
        <title>Complete genome sequence of 'Thioalkalivibrio sulfidophilus' HL-EbGr7.</title>
        <authorList>
            <person name="Muyzer G."/>
            <person name="Sorokin D.Y."/>
            <person name="Mavromatis K."/>
            <person name="Lapidus A."/>
            <person name="Clum A."/>
            <person name="Ivanova N."/>
            <person name="Pati A."/>
            <person name="d'Haeseleer P."/>
            <person name="Woyke T."/>
            <person name="Kyrpides N.C."/>
        </authorList>
    </citation>
    <scope>NUCLEOTIDE SEQUENCE [LARGE SCALE GENOMIC DNA]</scope>
    <source>
        <strain evidence="8 9">HL-EbGR7</strain>
    </source>
</reference>
<dbReference type="RefSeq" id="WP_012637878.1">
    <property type="nucleotide sequence ID" value="NC_011901.1"/>
</dbReference>
<gene>
    <name evidence="8" type="ordered locus">Tgr7_1309</name>
</gene>
<dbReference type="GO" id="GO:0008830">
    <property type="term" value="F:dTDP-4-dehydrorhamnose 3,5-epimerase activity"/>
    <property type="evidence" value="ECO:0007669"/>
    <property type="project" value="UniProtKB-EC"/>
</dbReference>
<comment type="function">
    <text evidence="2">Catalyzes the epimerization of the C3' and C5'positions of dTDP-6-deoxy-D-xylo-4-hexulose, forming dTDP-6-deoxy-L-lyxo-4-hexulose.</text>
</comment>
<keyword evidence="8" id="KW-0413">Isomerase</keyword>
<dbReference type="STRING" id="396588.Tgr7_1309"/>
<dbReference type="HOGENOM" id="CLU_161341_0_0_6"/>
<sequence>MKIHMEVSTTPIDGVLVIEPRVFGDHRGFFTEYWSQPRYAEVVRHEQFVQDNLSCSRKGVLRGVHVQNPNPQGNLVYVLYGEVFDLVVDIHLGSPTFGQWYGVTLSVENRKRFYTCRPCAPSSL</sequence>
<evidence type="ECO:0000313" key="9">
    <source>
        <dbReference type="Proteomes" id="UP000002383"/>
    </source>
</evidence>
<dbReference type="GO" id="GO:0000271">
    <property type="term" value="P:polysaccharide biosynthetic process"/>
    <property type="evidence" value="ECO:0007669"/>
    <property type="project" value="TreeGrafter"/>
</dbReference>
<organism evidence="8 9">
    <name type="scientific">Thioalkalivibrio sulfidiphilus (strain HL-EbGR7)</name>
    <dbReference type="NCBI Taxonomy" id="396588"/>
    <lineage>
        <taxon>Bacteria</taxon>
        <taxon>Pseudomonadati</taxon>
        <taxon>Pseudomonadota</taxon>
        <taxon>Gammaproteobacteria</taxon>
        <taxon>Chromatiales</taxon>
        <taxon>Ectothiorhodospiraceae</taxon>
        <taxon>Thioalkalivibrio</taxon>
    </lineage>
</organism>